<evidence type="ECO:0000256" key="1">
    <source>
        <dbReference type="ARBA" id="ARBA00004613"/>
    </source>
</evidence>
<dbReference type="Pfam" id="PF01522">
    <property type="entry name" value="Polysacc_deac_1"/>
    <property type="match status" value="1"/>
</dbReference>
<dbReference type="SUPFAM" id="SSF88713">
    <property type="entry name" value="Glycoside hydrolase/deacetylase"/>
    <property type="match status" value="1"/>
</dbReference>
<sequence length="293" mass="33640">MNLARRMLLSTYFHATIPWRLAMDRVRRFRSNEPVQILFYHRVADNHPNPWTIGHRAFEEQINWLARRFDVVSLTEAQRRIIHGKNRRPTAVITFDDGYADNMHFALPLLIRRNLPFTYFVTTGNVYSGEPFPHDVKRGEPLAPNTEGDIRELAMQGVEIGAHTRTHADLARLEGQQLIDEIAGSKKDLESMTGREVQYFAFPYGQPRNLSPEGFRVALEAGFSGVCSAYGGYNFPGGDPFHLERFHADPDFLRFRHWLSVDGVKQIRTPSFDPELPESDRSIYCAPAEVETH</sequence>
<gene>
    <name evidence="4" type="ORF">NG895_25595</name>
</gene>
<comment type="subcellular location">
    <subcellularLocation>
        <location evidence="1">Secreted</location>
    </subcellularLocation>
</comment>
<accession>A0A9X2FEM3</accession>
<keyword evidence="2" id="KW-0732">Signal</keyword>
<feature type="domain" description="NodB homology" evidence="3">
    <location>
        <begin position="89"/>
        <end position="293"/>
    </location>
</feature>
<dbReference type="AlphaFoldDB" id="A0A9X2FEM3"/>
<organism evidence="4 5">
    <name type="scientific">Aeoliella straminimaris</name>
    <dbReference type="NCBI Taxonomy" id="2954799"/>
    <lineage>
        <taxon>Bacteria</taxon>
        <taxon>Pseudomonadati</taxon>
        <taxon>Planctomycetota</taxon>
        <taxon>Planctomycetia</taxon>
        <taxon>Pirellulales</taxon>
        <taxon>Lacipirellulaceae</taxon>
        <taxon>Aeoliella</taxon>
    </lineage>
</organism>
<dbReference type="GO" id="GO:0016810">
    <property type="term" value="F:hydrolase activity, acting on carbon-nitrogen (but not peptide) bonds"/>
    <property type="evidence" value="ECO:0007669"/>
    <property type="project" value="InterPro"/>
</dbReference>
<dbReference type="GO" id="GO:0005975">
    <property type="term" value="P:carbohydrate metabolic process"/>
    <property type="evidence" value="ECO:0007669"/>
    <property type="project" value="InterPro"/>
</dbReference>
<evidence type="ECO:0000259" key="3">
    <source>
        <dbReference type="PROSITE" id="PS51677"/>
    </source>
</evidence>
<evidence type="ECO:0000313" key="4">
    <source>
        <dbReference type="EMBL" id="MCO6047289.1"/>
    </source>
</evidence>
<dbReference type="EMBL" id="JAMXLR010000091">
    <property type="protein sequence ID" value="MCO6047289.1"/>
    <property type="molecule type" value="Genomic_DNA"/>
</dbReference>
<name>A0A9X2FEM3_9BACT</name>
<dbReference type="PANTHER" id="PTHR34216">
    <property type="match status" value="1"/>
</dbReference>
<evidence type="ECO:0000313" key="5">
    <source>
        <dbReference type="Proteomes" id="UP001155241"/>
    </source>
</evidence>
<dbReference type="InterPro" id="IPR002509">
    <property type="entry name" value="NODB_dom"/>
</dbReference>
<comment type="caution">
    <text evidence="4">The sequence shown here is derived from an EMBL/GenBank/DDBJ whole genome shotgun (WGS) entry which is preliminary data.</text>
</comment>
<protein>
    <submittedName>
        <fullName evidence="4">Polysaccharide deacetylase family protein</fullName>
    </submittedName>
</protein>
<dbReference type="Gene3D" id="3.20.20.370">
    <property type="entry name" value="Glycoside hydrolase/deacetylase"/>
    <property type="match status" value="1"/>
</dbReference>
<dbReference type="PANTHER" id="PTHR34216:SF3">
    <property type="entry name" value="POLY-BETA-1,6-N-ACETYL-D-GLUCOSAMINE N-DEACETYLASE"/>
    <property type="match status" value="1"/>
</dbReference>
<dbReference type="InterPro" id="IPR011330">
    <property type="entry name" value="Glyco_hydro/deAcase_b/a-brl"/>
</dbReference>
<dbReference type="PROSITE" id="PS51677">
    <property type="entry name" value="NODB"/>
    <property type="match status" value="1"/>
</dbReference>
<reference evidence="4" key="1">
    <citation type="submission" date="2022-06" db="EMBL/GenBank/DDBJ databases">
        <title>Aeoliella straminimaris, a novel planctomycete from sediments.</title>
        <authorList>
            <person name="Vitorino I.R."/>
            <person name="Lage O.M."/>
        </authorList>
    </citation>
    <scope>NUCLEOTIDE SEQUENCE</scope>
    <source>
        <strain evidence="4">ICT_H6.2</strain>
    </source>
</reference>
<dbReference type="GO" id="GO:0005576">
    <property type="term" value="C:extracellular region"/>
    <property type="evidence" value="ECO:0007669"/>
    <property type="project" value="UniProtKB-SubCell"/>
</dbReference>
<keyword evidence="5" id="KW-1185">Reference proteome</keyword>
<dbReference type="InterPro" id="IPR051398">
    <property type="entry name" value="Polysacch_Deacetylase"/>
</dbReference>
<proteinExistence type="predicted"/>
<dbReference type="CDD" id="cd10918">
    <property type="entry name" value="CE4_NodB_like_5s_6s"/>
    <property type="match status" value="1"/>
</dbReference>
<evidence type="ECO:0000256" key="2">
    <source>
        <dbReference type="ARBA" id="ARBA00022729"/>
    </source>
</evidence>
<dbReference type="Proteomes" id="UP001155241">
    <property type="component" value="Unassembled WGS sequence"/>
</dbReference>
<dbReference type="RefSeq" id="WP_252855402.1">
    <property type="nucleotide sequence ID" value="NZ_JAMXLR010000091.1"/>
</dbReference>